<proteinExistence type="predicted"/>
<dbReference type="Pfam" id="PF24809">
    <property type="entry name" value="DUF7708"/>
    <property type="match status" value="1"/>
</dbReference>
<keyword evidence="3" id="KW-1185">Reference proteome</keyword>
<reference evidence="2" key="1">
    <citation type="submission" date="2018-12" db="EMBL/GenBank/DDBJ databases">
        <authorList>
            <person name="Syme R.A."/>
            <person name="Farfan-Caceres L."/>
            <person name="Lichtenzveig J."/>
        </authorList>
    </citation>
    <scope>NUCLEOTIDE SEQUENCE</scope>
    <source>
        <strain evidence="2">Al4</strain>
    </source>
</reference>
<protein>
    <recommendedName>
        <fullName evidence="1">DUF7708 domain-containing protein</fullName>
    </recommendedName>
</protein>
<organism evidence="2 3">
    <name type="scientific">Ascochyta lentis</name>
    <dbReference type="NCBI Taxonomy" id="205686"/>
    <lineage>
        <taxon>Eukaryota</taxon>
        <taxon>Fungi</taxon>
        <taxon>Dikarya</taxon>
        <taxon>Ascomycota</taxon>
        <taxon>Pezizomycotina</taxon>
        <taxon>Dothideomycetes</taxon>
        <taxon>Pleosporomycetidae</taxon>
        <taxon>Pleosporales</taxon>
        <taxon>Pleosporineae</taxon>
        <taxon>Didymellaceae</taxon>
        <taxon>Ascochyta</taxon>
    </lineage>
</organism>
<evidence type="ECO:0000313" key="2">
    <source>
        <dbReference type="EMBL" id="KAF9699864.1"/>
    </source>
</evidence>
<sequence length="556" mass="62944">MEATTNQNWFEKNESTATLWSPIEELYNDRKEWTLKPDSYLDDDTSITKVAKDPAGLYSCSRSEVEQAIEQLTAQKNLESTMKAHGDWRAGQQSGRTRKIGAATQNLLCTIGNFLQTFSGIAEIVKSVDQQIGGLAYGTIMLLVSVAVNKQKHDDWREAVLKELSYAFPRLSTLQNVRPGKTLQLLIMDVFRLSIVFCRETVQYFAGSSLRRLLKSLSEKDLEKTTSDLRIKLSEIHKECEITMLQLLFKQQERIEELGKCIRKLDRTGRNTNDIVNGLEARAKDKSLLRLMERLQLETEDVDLEAIANQVEGILDVQFADQRHNHKAVCRMSSSILKQEPVFNTWYQQTKSGVLLIGGNNYFDHSDVELNWLSWASVWAARSLDGGGCPLVFFCQTTYNMNRRARCTFHQIVDSLIYQLAAMHPDGLQAQQKTISKARKSTAWNNVNRTVAFEARTRLLIELMASFVRGTIFTIIIDRLDRSCGGEDPNEDIDALQDSMSAILDLVRDDGTPKPLVKVLLAMDDVAARKLAKNFDWAKTSGLAIKVGWNQDLEDS</sequence>
<evidence type="ECO:0000313" key="3">
    <source>
        <dbReference type="Proteomes" id="UP000651452"/>
    </source>
</evidence>
<name>A0A8H7MK98_9PLEO</name>
<feature type="domain" description="DUF7708" evidence="1">
    <location>
        <begin position="108"/>
        <end position="239"/>
    </location>
</feature>
<dbReference type="InterPro" id="IPR056125">
    <property type="entry name" value="DUF7708"/>
</dbReference>
<reference evidence="2" key="2">
    <citation type="submission" date="2020-09" db="EMBL/GenBank/DDBJ databases">
        <title>Reference genome assembly for Australian Ascochyta lentis isolate Al4.</title>
        <authorList>
            <person name="Lee R.C."/>
            <person name="Farfan-Caceres L.M."/>
            <person name="Debler J.W."/>
            <person name="Williams A.H."/>
            <person name="Henares B.M."/>
        </authorList>
    </citation>
    <scope>NUCLEOTIDE SEQUENCE</scope>
    <source>
        <strain evidence="2">Al4</strain>
    </source>
</reference>
<comment type="caution">
    <text evidence="2">The sequence shown here is derived from an EMBL/GenBank/DDBJ whole genome shotgun (WGS) entry which is preliminary data.</text>
</comment>
<dbReference type="OrthoDB" id="5389929at2759"/>
<dbReference type="EMBL" id="RZGK01000004">
    <property type="protein sequence ID" value="KAF9699864.1"/>
    <property type="molecule type" value="Genomic_DNA"/>
</dbReference>
<accession>A0A8H7MK98</accession>
<dbReference type="AlphaFoldDB" id="A0A8H7MK98"/>
<gene>
    <name evidence="2" type="ORF">EKO04_002675</name>
</gene>
<evidence type="ECO:0000259" key="1">
    <source>
        <dbReference type="Pfam" id="PF24809"/>
    </source>
</evidence>
<dbReference type="Proteomes" id="UP000651452">
    <property type="component" value="Unassembled WGS sequence"/>
</dbReference>